<sequence>MYEDQTELAGRAETLTIRIDILTSKAIVTLRDL</sequence>
<reference evidence="1" key="1">
    <citation type="submission" date="2024-01" db="EMBL/GenBank/DDBJ databases">
        <authorList>
            <person name="Webb A."/>
        </authorList>
    </citation>
    <scope>NUCLEOTIDE SEQUENCE</scope>
    <source>
        <strain evidence="1">Pm1</strain>
    </source>
</reference>
<name>A0AAV1VEG0_9STRA</name>
<dbReference type="Proteomes" id="UP001162060">
    <property type="component" value="Unassembled WGS sequence"/>
</dbReference>
<organism evidence="1 2">
    <name type="scientific">Peronospora matthiolae</name>
    <dbReference type="NCBI Taxonomy" id="2874970"/>
    <lineage>
        <taxon>Eukaryota</taxon>
        <taxon>Sar</taxon>
        <taxon>Stramenopiles</taxon>
        <taxon>Oomycota</taxon>
        <taxon>Peronosporomycetes</taxon>
        <taxon>Peronosporales</taxon>
        <taxon>Peronosporaceae</taxon>
        <taxon>Peronospora</taxon>
    </lineage>
</organism>
<protein>
    <submittedName>
        <fullName evidence="1">Uncharacterized protein</fullName>
    </submittedName>
</protein>
<gene>
    <name evidence="1" type="ORF">PM001_LOCUS29039</name>
</gene>
<dbReference type="AlphaFoldDB" id="A0AAV1VEG0"/>
<proteinExistence type="predicted"/>
<evidence type="ECO:0000313" key="1">
    <source>
        <dbReference type="EMBL" id="CAK7943889.1"/>
    </source>
</evidence>
<dbReference type="EMBL" id="CAKLBY020000305">
    <property type="protein sequence ID" value="CAK7943889.1"/>
    <property type="molecule type" value="Genomic_DNA"/>
</dbReference>
<accession>A0AAV1VEG0</accession>
<comment type="caution">
    <text evidence="1">The sequence shown here is derived from an EMBL/GenBank/DDBJ whole genome shotgun (WGS) entry which is preliminary data.</text>
</comment>
<evidence type="ECO:0000313" key="2">
    <source>
        <dbReference type="Proteomes" id="UP001162060"/>
    </source>
</evidence>